<evidence type="ECO:0000256" key="3">
    <source>
        <dbReference type="ARBA" id="ARBA00022729"/>
    </source>
</evidence>
<keyword evidence="3 9" id="KW-0732">Signal</keyword>
<keyword evidence="8" id="KW-1133">Transmembrane helix</keyword>
<dbReference type="PANTHER" id="PTHR19433">
    <property type="entry name" value="T-CELL RECEPTOR ALPHA CHAIN V REGION-RELATED"/>
    <property type="match status" value="1"/>
</dbReference>
<reference evidence="11" key="3">
    <citation type="submission" date="2025-09" db="UniProtKB">
        <authorList>
            <consortium name="Ensembl"/>
        </authorList>
    </citation>
    <scope>IDENTIFICATION</scope>
</reference>
<dbReference type="SMART" id="SM00408">
    <property type="entry name" value="IGc2"/>
    <property type="match status" value="1"/>
</dbReference>
<dbReference type="PANTHER" id="PTHR19433:SF127">
    <property type="entry name" value="NITR9"/>
    <property type="match status" value="1"/>
</dbReference>
<dbReference type="GO" id="GO:0005886">
    <property type="term" value="C:plasma membrane"/>
    <property type="evidence" value="ECO:0007669"/>
    <property type="project" value="UniProtKB-SubCell"/>
</dbReference>
<dbReference type="Gene3D" id="2.60.40.10">
    <property type="entry name" value="Immunoglobulins"/>
    <property type="match status" value="2"/>
</dbReference>
<dbReference type="RefSeq" id="XP_029956745.1">
    <property type="nucleotide sequence ID" value="XM_030100885.1"/>
</dbReference>
<dbReference type="InterPro" id="IPR013783">
    <property type="entry name" value="Ig-like_fold"/>
</dbReference>
<accession>A0A672G8X0</accession>
<evidence type="ECO:0000256" key="4">
    <source>
        <dbReference type="ARBA" id="ARBA00022859"/>
    </source>
</evidence>
<gene>
    <name evidence="11" type="primary">LOC115395374</name>
</gene>
<evidence type="ECO:0000256" key="8">
    <source>
        <dbReference type="SAM" id="Phobius"/>
    </source>
</evidence>
<feature type="chain" id="PRO_5025495672" evidence="9">
    <location>
        <begin position="22"/>
        <end position="345"/>
    </location>
</feature>
<dbReference type="GeneID" id="115395374"/>
<dbReference type="InterPro" id="IPR052051">
    <property type="entry name" value="TCR_complex_component"/>
</dbReference>
<keyword evidence="6" id="KW-1015">Disulfide bond</keyword>
<name>A0A672G8X0_SALFA</name>
<evidence type="ECO:0000256" key="6">
    <source>
        <dbReference type="ARBA" id="ARBA00023157"/>
    </source>
</evidence>
<dbReference type="GO" id="GO:0002376">
    <property type="term" value="P:immune system process"/>
    <property type="evidence" value="ECO:0007669"/>
    <property type="project" value="UniProtKB-KW"/>
</dbReference>
<dbReference type="Ensembl" id="ENSSFAT00005015953.1">
    <property type="protein sequence ID" value="ENSSFAP00005015328.1"/>
    <property type="gene ID" value="ENSSFAG00005008202.1"/>
</dbReference>
<protein>
    <submittedName>
        <fullName evidence="11">Uncharacterized LOC115395374</fullName>
    </submittedName>
</protein>
<keyword evidence="7" id="KW-0325">Glycoprotein</keyword>
<evidence type="ECO:0000313" key="11">
    <source>
        <dbReference type="Ensembl" id="ENSSFAP00005015328.1"/>
    </source>
</evidence>
<dbReference type="InterPro" id="IPR007110">
    <property type="entry name" value="Ig-like_dom"/>
</dbReference>
<reference evidence="11" key="2">
    <citation type="submission" date="2025-08" db="UniProtKB">
        <authorList>
            <consortium name="Ensembl"/>
        </authorList>
    </citation>
    <scope>IDENTIFICATION</scope>
</reference>
<reference evidence="11" key="1">
    <citation type="submission" date="2019-06" db="EMBL/GenBank/DDBJ databases">
        <authorList>
            <consortium name="Wellcome Sanger Institute Data Sharing"/>
        </authorList>
    </citation>
    <scope>NUCLEOTIDE SEQUENCE [LARGE SCALE GENOMIC DNA]</scope>
</reference>
<dbReference type="SMART" id="SM00406">
    <property type="entry name" value="IGv"/>
    <property type="match status" value="1"/>
</dbReference>
<dbReference type="Pfam" id="PF07686">
    <property type="entry name" value="V-set"/>
    <property type="match status" value="1"/>
</dbReference>
<keyword evidence="4" id="KW-0391">Immunity</keyword>
<evidence type="ECO:0000256" key="5">
    <source>
        <dbReference type="ARBA" id="ARBA00023136"/>
    </source>
</evidence>
<evidence type="ECO:0000313" key="12">
    <source>
        <dbReference type="Proteomes" id="UP000472267"/>
    </source>
</evidence>
<keyword evidence="8" id="KW-0812">Transmembrane</keyword>
<feature type="domain" description="Ig-like" evidence="10">
    <location>
        <begin position="147"/>
        <end position="252"/>
    </location>
</feature>
<keyword evidence="5 8" id="KW-0472">Membrane</keyword>
<keyword evidence="2" id="KW-1003">Cell membrane</keyword>
<dbReference type="SMART" id="SM00409">
    <property type="entry name" value="IG"/>
    <property type="match status" value="2"/>
</dbReference>
<evidence type="ECO:0000256" key="7">
    <source>
        <dbReference type="ARBA" id="ARBA00023180"/>
    </source>
</evidence>
<dbReference type="InterPro" id="IPR013106">
    <property type="entry name" value="Ig_V-set"/>
</dbReference>
<evidence type="ECO:0000259" key="10">
    <source>
        <dbReference type="PROSITE" id="PS50835"/>
    </source>
</evidence>
<dbReference type="PROSITE" id="PS50835">
    <property type="entry name" value="IG_LIKE"/>
    <property type="match status" value="2"/>
</dbReference>
<sequence>MTSLAFAPYLMFLFLWRIVLASDLQVSLHMCQEREFISRSVGETVTLPCRANHSTARMFFWYKQTPGQKLNLIVKLYKFNHEGEFSDEFNNNEKYLLDTKGGRFHLTISDLQISDSATYFCMGSSAHMVGFGEGATVSVKGSGLDVKTLLYQSESETFQPEDDVSLNCTVHTDNANGSQSIYWYRNTEEPSPGLFYVNEGKNDQQQMNASTQTCVYHQPSENWTHTGTDACAVASCGLVLFGNGPKLKDEVSCPSSLVYILSGALVFTITLSLLLAFLVYKLKKRDHCHCTGLTTTNLDSATNSVEGHQDADHLHYAALRKQTFKRPRKQTNDSITECVYSSVKQ</sequence>
<feature type="signal peptide" evidence="9">
    <location>
        <begin position="1"/>
        <end position="21"/>
    </location>
</feature>
<organism evidence="11 12">
    <name type="scientific">Salarias fasciatus</name>
    <name type="common">Jewelled blenny</name>
    <name type="synonym">Blennius fasciatus</name>
    <dbReference type="NCBI Taxonomy" id="181472"/>
    <lineage>
        <taxon>Eukaryota</taxon>
        <taxon>Metazoa</taxon>
        <taxon>Chordata</taxon>
        <taxon>Craniata</taxon>
        <taxon>Vertebrata</taxon>
        <taxon>Euteleostomi</taxon>
        <taxon>Actinopterygii</taxon>
        <taxon>Neopterygii</taxon>
        <taxon>Teleostei</taxon>
        <taxon>Neoteleostei</taxon>
        <taxon>Acanthomorphata</taxon>
        <taxon>Ovalentaria</taxon>
        <taxon>Blenniimorphae</taxon>
        <taxon>Blenniiformes</taxon>
        <taxon>Blennioidei</taxon>
        <taxon>Blenniidae</taxon>
        <taxon>Salariinae</taxon>
        <taxon>Salarias</taxon>
    </lineage>
</organism>
<proteinExistence type="predicted"/>
<evidence type="ECO:0000256" key="1">
    <source>
        <dbReference type="ARBA" id="ARBA00004236"/>
    </source>
</evidence>
<dbReference type="InterPro" id="IPR036179">
    <property type="entry name" value="Ig-like_dom_sf"/>
</dbReference>
<comment type="subcellular location">
    <subcellularLocation>
        <location evidence="1">Cell membrane</location>
    </subcellularLocation>
</comment>
<dbReference type="InterPro" id="IPR003599">
    <property type="entry name" value="Ig_sub"/>
</dbReference>
<evidence type="ECO:0000256" key="9">
    <source>
        <dbReference type="SAM" id="SignalP"/>
    </source>
</evidence>
<dbReference type="SUPFAM" id="SSF48726">
    <property type="entry name" value="Immunoglobulin"/>
    <property type="match status" value="2"/>
</dbReference>
<feature type="transmembrane region" description="Helical" evidence="8">
    <location>
        <begin position="257"/>
        <end position="280"/>
    </location>
</feature>
<dbReference type="Proteomes" id="UP000472267">
    <property type="component" value="Chromosome 10"/>
</dbReference>
<dbReference type="GO" id="GO:0009617">
    <property type="term" value="P:response to bacterium"/>
    <property type="evidence" value="ECO:0007669"/>
    <property type="project" value="TreeGrafter"/>
</dbReference>
<evidence type="ECO:0000256" key="2">
    <source>
        <dbReference type="ARBA" id="ARBA00022475"/>
    </source>
</evidence>
<dbReference type="AlphaFoldDB" id="A0A672G8X0"/>
<feature type="domain" description="Ig-like" evidence="10">
    <location>
        <begin position="42"/>
        <end position="138"/>
    </location>
</feature>
<dbReference type="InterPro" id="IPR003598">
    <property type="entry name" value="Ig_sub2"/>
</dbReference>
<dbReference type="OMA" id="PSENWTH"/>
<keyword evidence="12" id="KW-1185">Reference proteome</keyword>
<dbReference type="InParanoid" id="A0A672G8X0"/>
<dbReference type="OrthoDB" id="6370831at2759"/>